<organism evidence="4 5">
    <name type="scientific">Cichlidogyrus casuarinus</name>
    <dbReference type="NCBI Taxonomy" id="1844966"/>
    <lineage>
        <taxon>Eukaryota</taxon>
        <taxon>Metazoa</taxon>
        <taxon>Spiralia</taxon>
        <taxon>Lophotrochozoa</taxon>
        <taxon>Platyhelminthes</taxon>
        <taxon>Monogenea</taxon>
        <taxon>Monopisthocotylea</taxon>
        <taxon>Dactylogyridea</taxon>
        <taxon>Ancyrocephalidae</taxon>
        <taxon>Cichlidogyrus</taxon>
    </lineage>
</organism>
<dbReference type="InterPro" id="IPR038765">
    <property type="entry name" value="Papain-like_cys_pep_sf"/>
</dbReference>
<sequence>MDKVPFTLVQCTSTVLSQISFCNIVLYHRKQVPNASRLLNREPSRPVNFNRPIVLTLSALQCLKLTKSQLYELVYQMIRRFLPVHFAPTIAENLLIRSKGLFIASQDSPNSPFNNLSNFSKDGFCHGCEVKDEQPLKLVLEESVNLHNTRTTIQSPFNYSLLNEALDFCSPFGGPNETAPVSKTVYLGIDWETSVMHLLYQYREEEFTKKLVLDVEEKLQANDVEKETSIYDCLESFVGSEKLSEEDGFKCSRCNVTRPMTKKFDFWTLPQVLVVHMKRFMFHASRYQKSHKMIRFPLRDLDLTKFAIGHAPKDQGEVGPKYDLVACICHVGTMHEGHYYSYVKNNGAWFLCNDTKCLVSLLPHSAKFLLARAWFLGHILSRCIHSFLPTTV</sequence>
<dbReference type="InterPro" id="IPR028889">
    <property type="entry name" value="USP"/>
</dbReference>
<comment type="catalytic activity">
    <reaction evidence="1">
        <text>Thiol-dependent hydrolysis of ester, thioester, amide, peptide and isopeptide bonds formed by the C-terminal Gly of ubiquitin (a 76-residue protein attached to proteins as an intracellular targeting signal).</text>
        <dbReference type="EC" id="3.4.19.12"/>
    </reaction>
</comment>
<accession>A0ABD2PYS9</accession>
<evidence type="ECO:0000313" key="4">
    <source>
        <dbReference type="EMBL" id="KAL3312499.1"/>
    </source>
</evidence>
<evidence type="ECO:0000259" key="3">
    <source>
        <dbReference type="PROSITE" id="PS50235"/>
    </source>
</evidence>
<proteinExistence type="predicted"/>
<comment type="caution">
    <text evidence="4">The sequence shown here is derived from an EMBL/GenBank/DDBJ whole genome shotgun (WGS) entry which is preliminary data.</text>
</comment>
<dbReference type="Proteomes" id="UP001626550">
    <property type="component" value="Unassembled WGS sequence"/>
</dbReference>
<keyword evidence="5" id="KW-1185">Reference proteome</keyword>
<keyword evidence="4" id="KW-0378">Hydrolase</keyword>
<dbReference type="PANTHER" id="PTHR21646">
    <property type="entry name" value="UBIQUITIN CARBOXYL-TERMINAL HYDROLASE"/>
    <property type="match status" value="1"/>
</dbReference>
<dbReference type="EMBL" id="JBJKFK010001673">
    <property type="protein sequence ID" value="KAL3312499.1"/>
    <property type="molecule type" value="Genomic_DNA"/>
</dbReference>
<evidence type="ECO:0000256" key="2">
    <source>
        <dbReference type="ARBA" id="ARBA00012759"/>
    </source>
</evidence>
<dbReference type="PROSITE" id="PS50235">
    <property type="entry name" value="USP_3"/>
    <property type="match status" value="1"/>
</dbReference>
<feature type="domain" description="USP" evidence="3">
    <location>
        <begin position="58"/>
        <end position="381"/>
    </location>
</feature>
<dbReference type="InterPro" id="IPR050185">
    <property type="entry name" value="Ub_carboxyl-term_hydrolase"/>
</dbReference>
<protein>
    <recommendedName>
        <fullName evidence="2">ubiquitinyl hydrolase 1</fullName>
        <ecNumber evidence="2">3.4.19.12</ecNumber>
    </recommendedName>
</protein>
<dbReference type="SUPFAM" id="SSF54001">
    <property type="entry name" value="Cysteine proteinases"/>
    <property type="match status" value="1"/>
</dbReference>
<name>A0ABD2PYS9_9PLAT</name>
<evidence type="ECO:0000313" key="5">
    <source>
        <dbReference type="Proteomes" id="UP001626550"/>
    </source>
</evidence>
<gene>
    <name evidence="4" type="primary">USP4_1</name>
    <name evidence="4" type="ORF">Ciccas_008907</name>
</gene>
<dbReference type="EC" id="3.4.19.12" evidence="2"/>
<dbReference type="AlphaFoldDB" id="A0ABD2PYS9"/>
<dbReference type="Gene3D" id="3.90.70.10">
    <property type="entry name" value="Cysteine proteinases"/>
    <property type="match status" value="1"/>
</dbReference>
<dbReference type="Pfam" id="PF00443">
    <property type="entry name" value="UCH"/>
    <property type="match status" value="1"/>
</dbReference>
<reference evidence="4 5" key="1">
    <citation type="submission" date="2024-11" db="EMBL/GenBank/DDBJ databases">
        <title>Adaptive evolution of stress response genes in parasites aligns with host niche diversity.</title>
        <authorList>
            <person name="Hahn C."/>
            <person name="Resl P."/>
        </authorList>
    </citation>
    <scope>NUCLEOTIDE SEQUENCE [LARGE SCALE GENOMIC DNA]</scope>
    <source>
        <strain evidence="4">EGGRZ-B1_66</strain>
        <tissue evidence="4">Body</tissue>
    </source>
</reference>
<dbReference type="InterPro" id="IPR001394">
    <property type="entry name" value="Peptidase_C19_UCH"/>
</dbReference>
<dbReference type="GO" id="GO:0004843">
    <property type="term" value="F:cysteine-type deubiquitinase activity"/>
    <property type="evidence" value="ECO:0007669"/>
    <property type="project" value="UniProtKB-EC"/>
</dbReference>
<evidence type="ECO:0000256" key="1">
    <source>
        <dbReference type="ARBA" id="ARBA00000707"/>
    </source>
</evidence>